<evidence type="ECO:0000256" key="1">
    <source>
        <dbReference type="SAM" id="MobiDB-lite"/>
    </source>
</evidence>
<organism evidence="3">
    <name type="scientific">Lepeophtheirus salmonis</name>
    <name type="common">Salmon louse</name>
    <name type="synonym">Caligus salmonis</name>
    <dbReference type="NCBI Taxonomy" id="72036"/>
    <lineage>
        <taxon>Eukaryota</taxon>
        <taxon>Metazoa</taxon>
        <taxon>Ecdysozoa</taxon>
        <taxon>Arthropoda</taxon>
        <taxon>Crustacea</taxon>
        <taxon>Multicrustacea</taxon>
        <taxon>Hexanauplia</taxon>
        <taxon>Copepoda</taxon>
        <taxon>Siphonostomatoida</taxon>
        <taxon>Caligidae</taxon>
        <taxon>Lepeophtheirus</taxon>
    </lineage>
</organism>
<protein>
    <submittedName>
        <fullName evidence="3">BMPbinding endothelial regulator proteinlike [Bombus impatiens]</fullName>
    </submittedName>
</protein>
<feature type="compositionally biased region" description="Basic residues" evidence="1">
    <location>
        <begin position="117"/>
        <end position="160"/>
    </location>
</feature>
<sequence>MCECPGNQCHCEVLTAYVRECERSGILISKWREVTGCKNLSSFSYKHNSTASANLISSSSLMDDMPCTGSKCQRVSSSSNKSDIKIHRLTKVGGAFLDVIKKALTKKDFKRLERAKQQRLLRKHHRKGRKKSSLKKSKKRKRKRRRKKKKKQKKKRKGSRKSLEGSLEKSQRMLWKSQKDTEKRRWRKNRKKNLRRPPPFESLLMEDEGINSKLIDTKNIPPALL</sequence>
<feature type="compositionally biased region" description="Basic residues" evidence="1">
    <location>
        <begin position="184"/>
        <end position="195"/>
    </location>
</feature>
<accession>A0A0K2U5R1</accession>
<name>A0A0K2U5R1_LEPSM</name>
<dbReference type="EMBL" id="HACA01015999">
    <property type="protein sequence ID" value="CDW33360.1"/>
    <property type="molecule type" value="Transcribed_RNA"/>
</dbReference>
<proteinExistence type="predicted"/>
<dbReference type="AlphaFoldDB" id="A0A0K2U5R1"/>
<dbReference type="InterPro" id="IPR014853">
    <property type="entry name" value="VWF/SSPO/ZAN-like_Cys-rich_dom"/>
</dbReference>
<reference evidence="3" key="1">
    <citation type="submission" date="2014-05" db="EMBL/GenBank/DDBJ databases">
        <authorList>
            <person name="Chronopoulou M."/>
        </authorList>
    </citation>
    <scope>NUCLEOTIDE SEQUENCE</scope>
    <source>
        <tissue evidence="3">Whole organism</tissue>
    </source>
</reference>
<feature type="domain" description="VWF/SSPO/Zonadhesin-like cysteine-rich" evidence="2">
    <location>
        <begin position="1"/>
        <end position="38"/>
    </location>
</feature>
<dbReference type="Pfam" id="PF08742">
    <property type="entry name" value="C8"/>
    <property type="match status" value="1"/>
</dbReference>
<feature type="region of interest" description="Disordered" evidence="1">
    <location>
        <begin position="117"/>
        <end position="200"/>
    </location>
</feature>
<evidence type="ECO:0000313" key="3">
    <source>
        <dbReference type="EMBL" id="CDW33360.1"/>
    </source>
</evidence>
<evidence type="ECO:0000259" key="2">
    <source>
        <dbReference type="Pfam" id="PF08742"/>
    </source>
</evidence>
<dbReference type="OrthoDB" id="6019304at2759"/>
<feature type="compositionally biased region" description="Basic and acidic residues" evidence="1">
    <location>
        <begin position="161"/>
        <end position="183"/>
    </location>
</feature>